<evidence type="ECO:0000256" key="5">
    <source>
        <dbReference type="ARBA" id="ARBA00022679"/>
    </source>
</evidence>
<proteinExistence type="inferred from homology"/>
<dbReference type="InterPro" id="IPR023382">
    <property type="entry name" value="MnmA-like_central_sf"/>
</dbReference>
<dbReference type="STRING" id="946122.A0A0C2XE60"/>
<dbReference type="InterPro" id="IPR004506">
    <property type="entry name" value="MnmA-like"/>
</dbReference>
<dbReference type="Pfam" id="PF03054">
    <property type="entry name" value="tRNA_Me_trans"/>
    <property type="match status" value="1"/>
</dbReference>
<protein>
    <recommendedName>
        <fullName evidence="3">tRNA-5-taurinomethyluridine 2-sulfurtransferase</fullName>
        <ecNumber evidence="3">2.8.1.14</ecNumber>
    </recommendedName>
</protein>
<dbReference type="NCBIfam" id="TIGR00420">
    <property type="entry name" value="trmU"/>
    <property type="match status" value="1"/>
</dbReference>
<evidence type="ECO:0000256" key="6">
    <source>
        <dbReference type="ARBA" id="ARBA00022694"/>
    </source>
</evidence>
<dbReference type="GO" id="GO:0000049">
    <property type="term" value="F:tRNA binding"/>
    <property type="evidence" value="ECO:0007669"/>
    <property type="project" value="UniProtKB-KW"/>
</dbReference>
<keyword evidence="9" id="KW-0694">RNA-binding</keyword>
<accession>A0A0C2XE60</accession>
<evidence type="ECO:0000256" key="2">
    <source>
        <dbReference type="ARBA" id="ARBA00006191"/>
    </source>
</evidence>
<evidence type="ECO:0000256" key="9">
    <source>
        <dbReference type="ARBA" id="ARBA00022884"/>
    </source>
</evidence>
<evidence type="ECO:0000313" key="15">
    <source>
        <dbReference type="Proteomes" id="UP000054549"/>
    </source>
</evidence>
<evidence type="ECO:0000256" key="8">
    <source>
        <dbReference type="ARBA" id="ARBA00022840"/>
    </source>
</evidence>
<dbReference type="GO" id="GO:0005524">
    <property type="term" value="F:ATP binding"/>
    <property type="evidence" value="ECO:0007669"/>
    <property type="project" value="UniProtKB-KW"/>
</dbReference>
<comment type="similarity">
    <text evidence="2">Belongs to the MnmA/TRMU family.</text>
</comment>
<dbReference type="AlphaFoldDB" id="A0A0C2XE60"/>
<dbReference type="FunFam" id="3.40.50.620:FF:000115">
    <property type="entry name" value="tRNA-specific 2-thiouridylase MnmA"/>
    <property type="match status" value="1"/>
</dbReference>
<dbReference type="OrthoDB" id="3685at2759"/>
<dbReference type="PANTHER" id="PTHR11933:SF5">
    <property type="entry name" value="MITOCHONDRIAL TRNA-SPECIFIC 2-THIOURIDYLASE 1"/>
    <property type="match status" value="1"/>
</dbReference>
<comment type="function">
    <text evidence="1">Catalyzes the 2-thiolation of uridine at the wobble position (U34) of mitochondrial tRNA(Lys), tRNA(Glu) and tRNA(Gln). Required for the formation of 5-taurinomethyl-2-thiouridine (tm5s2U) of mitochondrial tRNA(Lys), tRNA(Glu), and tRNA(Gln) at the wobble position. ATP is required to activate the C2 atom of the wobble base.</text>
</comment>
<dbReference type="Gene3D" id="2.40.30.10">
    <property type="entry name" value="Translation factors"/>
    <property type="match status" value="1"/>
</dbReference>
<sequence length="368" mass="41768">MSGGVDSSVTARLLAGQDYDLSAVYMRNWDTRDESGTDRGCEWEKDWEDVQRVCRMLDIPCHLIDLSREYWNRIFQPSLYQWEMGVTPNPDVWCNREIKFGALLERLQNDNSHLKPWFATGHYARKDWFGPPSKRRPRLLRGVDRNKDQSYYLSSISEAGLGRALFPLGHLTKPEVRKLAKKYQLPTAERSESMGICFVGEKTKFSKFLSSYIPTNPGPIYDISTNKLLGQHSGLWNYTIGENARIGGMPARMFVARKDSTSNAIYVAPGTENSALYCTSISVANYRWIWADEAPEAISASPGFRARIMYRYRMSDVPCTVFIQGDASNLLIKFNEPQKAVSPGQVAALWDGDWCLGCGIIAYTSFEQ</sequence>
<dbReference type="Gene3D" id="3.40.50.620">
    <property type="entry name" value="HUPs"/>
    <property type="match status" value="1"/>
</dbReference>
<evidence type="ECO:0000256" key="4">
    <source>
        <dbReference type="ARBA" id="ARBA00022555"/>
    </source>
</evidence>
<dbReference type="GO" id="GO:0002143">
    <property type="term" value="P:tRNA wobble position uridine thiolation"/>
    <property type="evidence" value="ECO:0007669"/>
    <property type="project" value="TreeGrafter"/>
</dbReference>
<evidence type="ECO:0000256" key="1">
    <source>
        <dbReference type="ARBA" id="ARBA00003986"/>
    </source>
</evidence>
<evidence type="ECO:0000256" key="10">
    <source>
        <dbReference type="ARBA" id="ARBA00023157"/>
    </source>
</evidence>
<dbReference type="FunCoup" id="A0A0C2XE60">
    <property type="interactions" value="377"/>
</dbReference>
<dbReference type="EMBL" id="KN818233">
    <property type="protein sequence ID" value="KIL67103.1"/>
    <property type="molecule type" value="Genomic_DNA"/>
</dbReference>
<evidence type="ECO:0000256" key="3">
    <source>
        <dbReference type="ARBA" id="ARBA00011953"/>
    </source>
</evidence>
<feature type="domain" description="tRNA-specific 2-thiouridylase MnmA-like central" evidence="13">
    <location>
        <begin position="207"/>
        <end position="268"/>
    </location>
</feature>
<keyword evidence="4" id="KW-0820">tRNA-binding</keyword>
<dbReference type="Gene3D" id="2.30.30.280">
    <property type="entry name" value="Adenine nucleotide alpha hydrolases-like domains"/>
    <property type="match status" value="1"/>
</dbReference>
<dbReference type="InterPro" id="IPR046884">
    <property type="entry name" value="MnmA-like_central"/>
</dbReference>
<reference evidence="14 15" key="1">
    <citation type="submission" date="2014-04" db="EMBL/GenBank/DDBJ databases">
        <title>Evolutionary Origins and Diversification of the Mycorrhizal Mutualists.</title>
        <authorList>
            <consortium name="DOE Joint Genome Institute"/>
            <consortium name="Mycorrhizal Genomics Consortium"/>
            <person name="Kohler A."/>
            <person name="Kuo A."/>
            <person name="Nagy L.G."/>
            <person name="Floudas D."/>
            <person name="Copeland A."/>
            <person name="Barry K.W."/>
            <person name="Cichocki N."/>
            <person name="Veneault-Fourrey C."/>
            <person name="LaButti K."/>
            <person name="Lindquist E.A."/>
            <person name="Lipzen A."/>
            <person name="Lundell T."/>
            <person name="Morin E."/>
            <person name="Murat C."/>
            <person name="Riley R."/>
            <person name="Ohm R."/>
            <person name="Sun H."/>
            <person name="Tunlid A."/>
            <person name="Henrissat B."/>
            <person name="Grigoriev I.V."/>
            <person name="Hibbett D.S."/>
            <person name="Martin F."/>
        </authorList>
    </citation>
    <scope>NUCLEOTIDE SEQUENCE [LARGE SCALE GENOMIC DNA]</scope>
    <source>
        <strain evidence="14 15">Koide BX008</strain>
    </source>
</reference>
<dbReference type="NCBIfam" id="NF001138">
    <property type="entry name" value="PRK00143.1"/>
    <property type="match status" value="1"/>
</dbReference>
<evidence type="ECO:0000313" key="14">
    <source>
        <dbReference type="EMBL" id="KIL67103.1"/>
    </source>
</evidence>
<keyword evidence="8" id="KW-0067">ATP-binding</keyword>
<feature type="domain" description="tRNA-specific 2-thiouridylase MnmA-like C-terminal" evidence="12">
    <location>
        <begin position="285"/>
        <end position="361"/>
    </location>
</feature>
<dbReference type="EC" id="2.8.1.14" evidence="3"/>
<gene>
    <name evidence="14" type="ORF">M378DRAFT_185826</name>
</gene>
<evidence type="ECO:0000256" key="11">
    <source>
        <dbReference type="ARBA" id="ARBA00049564"/>
    </source>
</evidence>
<name>A0A0C2XE60_AMAMK</name>
<comment type="catalytic activity">
    <reaction evidence="11">
        <text>5-taurinomethyluridine(34) in tRNA + S-sulfanyl-L-cysteinyl-[protein] + AH2 + ATP = 5-taurinomethyl-2-thiouridine(34) in tRNA + L-cysteinyl-[protein] + A + AMP + diphosphate + H(+)</text>
        <dbReference type="Rhea" id="RHEA:47040"/>
        <dbReference type="Rhea" id="RHEA-COMP:10131"/>
        <dbReference type="Rhea" id="RHEA-COMP:11726"/>
        <dbReference type="Rhea" id="RHEA-COMP:11732"/>
        <dbReference type="Rhea" id="RHEA-COMP:11733"/>
        <dbReference type="ChEBI" id="CHEBI:13193"/>
        <dbReference type="ChEBI" id="CHEBI:15378"/>
        <dbReference type="ChEBI" id="CHEBI:17499"/>
        <dbReference type="ChEBI" id="CHEBI:29950"/>
        <dbReference type="ChEBI" id="CHEBI:30616"/>
        <dbReference type="ChEBI" id="CHEBI:33019"/>
        <dbReference type="ChEBI" id="CHEBI:61963"/>
        <dbReference type="ChEBI" id="CHEBI:87171"/>
        <dbReference type="ChEBI" id="CHEBI:87172"/>
        <dbReference type="ChEBI" id="CHEBI:456215"/>
        <dbReference type="EC" id="2.8.1.14"/>
    </reaction>
</comment>
<evidence type="ECO:0000259" key="12">
    <source>
        <dbReference type="Pfam" id="PF20258"/>
    </source>
</evidence>
<dbReference type="PANTHER" id="PTHR11933">
    <property type="entry name" value="TRNA 5-METHYLAMINOMETHYL-2-THIOURIDYLATE -METHYLTRANSFERASE"/>
    <property type="match status" value="1"/>
</dbReference>
<keyword evidence="15" id="KW-1185">Reference proteome</keyword>
<keyword evidence="5" id="KW-0808">Transferase</keyword>
<dbReference type="Pfam" id="PF20259">
    <property type="entry name" value="tRNA_Me_trans_M"/>
    <property type="match status" value="1"/>
</dbReference>
<dbReference type="HOGENOM" id="CLU_035188_1_2_1"/>
<dbReference type="Proteomes" id="UP000054549">
    <property type="component" value="Unassembled WGS sequence"/>
</dbReference>
<dbReference type="GO" id="GO:0016783">
    <property type="term" value="F:sulfurtransferase activity"/>
    <property type="evidence" value="ECO:0007669"/>
    <property type="project" value="InterPro"/>
</dbReference>
<keyword evidence="10" id="KW-1015">Disulfide bond</keyword>
<organism evidence="14 15">
    <name type="scientific">Amanita muscaria (strain Koide BX008)</name>
    <dbReference type="NCBI Taxonomy" id="946122"/>
    <lineage>
        <taxon>Eukaryota</taxon>
        <taxon>Fungi</taxon>
        <taxon>Dikarya</taxon>
        <taxon>Basidiomycota</taxon>
        <taxon>Agaricomycotina</taxon>
        <taxon>Agaricomycetes</taxon>
        <taxon>Agaricomycetidae</taxon>
        <taxon>Agaricales</taxon>
        <taxon>Pluteineae</taxon>
        <taxon>Amanitaceae</taxon>
        <taxon>Amanita</taxon>
    </lineage>
</organism>
<keyword evidence="6" id="KW-0819">tRNA processing</keyword>
<dbReference type="Pfam" id="PF20258">
    <property type="entry name" value="tRNA_Me_trans_C"/>
    <property type="match status" value="1"/>
</dbReference>
<evidence type="ECO:0000256" key="7">
    <source>
        <dbReference type="ARBA" id="ARBA00022741"/>
    </source>
</evidence>
<keyword evidence="7" id="KW-0547">Nucleotide-binding</keyword>
<dbReference type="InParanoid" id="A0A0C2XE60"/>
<dbReference type="InterPro" id="IPR046885">
    <property type="entry name" value="MnmA-like_C"/>
</dbReference>
<evidence type="ECO:0000259" key="13">
    <source>
        <dbReference type="Pfam" id="PF20259"/>
    </source>
</evidence>
<dbReference type="SUPFAM" id="SSF52402">
    <property type="entry name" value="Adenine nucleotide alpha hydrolases-like"/>
    <property type="match status" value="1"/>
</dbReference>
<dbReference type="CDD" id="cd01998">
    <property type="entry name" value="MnmA_TRMU-like"/>
    <property type="match status" value="1"/>
</dbReference>
<dbReference type="InterPro" id="IPR014729">
    <property type="entry name" value="Rossmann-like_a/b/a_fold"/>
</dbReference>
<dbReference type="GO" id="GO:0005739">
    <property type="term" value="C:mitochondrion"/>
    <property type="evidence" value="ECO:0007669"/>
    <property type="project" value="TreeGrafter"/>
</dbReference>